<evidence type="ECO:0000313" key="3">
    <source>
        <dbReference type="Proteomes" id="UP001150907"/>
    </source>
</evidence>
<protein>
    <submittedName>
        <fullName evidence="2">Uncharacterized protein</fullName>
    </submittedName>
</protein>
<feature type="region of interest" description="Disordered" evidence="1">
    <location>
        <begin position="1"/>
        <end position="39"/>
    </location>
</feature>
<name>A0A9W8B8J3_9FUNG</name>
<dbReference type="Proteomes" id="UP001150907">
    <property type="component" value="Unassembled WGS sequence"/>
</dbReference>
<gene>
    <name evidence="2" type="ORF">H4R26_005848</name>
</gene>
<dbReference type="EMBL" id="JANBQF010001365">
    <property type="protein sequence ID" value="KAJ1997393.1"/>
    <property type="molecule type" value="Genomic_DNA"/>
</dbReference>
<evidence type="ECO:0000313" key="2">
    <source>
        <dbReference type="EMBL" id="KAJ1997393.1"/>
    </source>
</evidence>
<keyword evidence="3" id="KW-1185">Reference proteome</keyword>
<organism evidence="2 3">
    <name type="scientific">Coemansia thaxteri</name>
    <dbReference type="NCBI Taxonomy" id="2663907"/>
    <lineage>
        <taxon>Eukaryota</taxon>
        <taxon>Fungi</taxon>
        <taxon>Fungi incertae sedis</taxon>
        <taxon>Zoopagomycota</taxon>
        <taxon>Kickxellomycotina</taxon>
        <taxon>Kickxellomycetes</taxon>
        <taxon>Kickxellales</taxon>
        <taxon>Kickxellaceae</taxon>
        <taxon>Coemansia</taxon>
    </lineage>
</organism>
<feature type="region of interest" description="Disordered" evidence="1">
    <location>
        <begin position="56"/>
        <end position="83"/>
    </location>
</feature>
<sequence length="222" mass="23307">MHKRLRKVEREELVLSSSSKTITKPRRQTSGSMGGASRLVVSTSRELSSFLPEAIASMSADSRQDRAQTQMSPAEHPERPLTLGFEGHSSAALATSTSPSLANNDLSSTTLTPALGRLDTGTNFHFGSGNNHNELGSFFANPPASESAAMAISQQVAASLEHLKAAFSETMQSPSLTAMAIDASPLTAPSTSTEWATSVATASASSQGEWEGVFSTLFNKGS</sequence>
<dbReference type="AlphaFoldDB" id="A0A9W8B8J3"/>
<proteinExistence type="predicted"/>
<reference evidence="2" key="1">
    <citation type="submission" date="2022-07" db="EMBL/GenBank/DDBJ databases">
        <title>Phylogenomic reconstructions and comparative analyses of Kickxellomycotina fungi.</title>
        <authorList>
            <person name="Reynolds N.K."/>
            <person name="Stajich J.E."/>
            <person name="Barry K."/>
            <person name="Grigoriev I.V."/>
            <person name="Crous P."/>
            <person name="Smith M.E."/>
        </authorList>
    </citation>
    <scope>NUCLEOTIDE SEQUENCE</scope>
    <source>
        <strain evidence="2">IMI 214461</strain>
    </source>
</reference>
<comment type="caution">
    <text evidence="2">The sequence shown here is derived from an EMBL/GenBank/DDBJ whole genome shotgun (WGS) entry which is preliminary data.</text>
</comment>
<dbReference type="OrthoDB" id="6247875at2759"/>
<accession>A0A9W8B8J3</accession>
<evidence type="ECO:0000256" key="1">
    <source>
        <dbReference type="SAM" id="MobiDB-lite"/>
    </source>
</evidence>